<evidence type="ECO:0000313" key="1">
    <source>
        <dbReference type="EMBL" id="KJL34310.1"/>
    </source>
</evidence>
<protein>
    <submittedName>
        <fullName evidence="1">Uncharacterized protein</fullName>
    </submittedName>
</protein>
<accession>A0A0F0LPW9</accession>
<evidence type="ECO:0000313" key="2">
    <source>
        <dbReference type="Proteomes" id="UP000033740"/>
    </source>
</evidence>
<dbReference type="AlphaFoldDB" id="A0A0F0LPW9"/>
<dbReference type="EMBL" id="JYIX01000029">
    <property type="protein sequence ID" value="KJL34310.1"/>
    <property type="molecule type" value="Genomic_DNA"/>
</dbReference>
<organism evidence="1 2">
    <name type="scientific">Microbacterium azadirachtae</name>
    <dbReference type="NCBI Taxonomy" id="582680"/>
    <lineage>
        <taxon>Bacteria</taxon>
        <taxon>Bacillati</taxon>
        <taxon>Actinomycetota</taxon>
        <taxon>Actinomycetes</taxon>
        <taxon>Micrococcales</taxon>
        <taxon>Microbacteriaceae</taxon>
        <taxon>Microbacterium</taxon>
    </lineage>
</organism>
<dbReference type="PATRIC" id="fig|582680.6.peg.1129"/>
<dbReference type="Proteomes" id="UP000033740">
    <property type="component" value="Unassembled WGS sequence"/>
</dbReference>
<reference evidence="1 2" key="1">
    <citation type="submission" date="2015-02" db="EMBL/GenBank/DDBJ databases">
        <title>Draft genome sequences of ten Microbacterium spp. with emphasis on heavy metal contaminated environments.</title>
        <authorList>
            <person name="Corretto E."/>
        </authorList>
    </citation>
    <scope>NUCLEOTIDE SEQUENCE [LARGE SCALE GENOMIC DNA]</scope>
    <source>
        <strain evidence="1 2">ARN176</strain>
    </source>
</reference>
<keyword evidence="2" id="KW-1185">Reference proteome</keyword>
<proteinExistence type="predicted"/>
<comment type="caution">
    <text evidence="1">The sequence shown here is derived from an EMBL/GenBank/DDBJ whole genome shotgun (WGS) entry which is preliminary data.</text>
</comment>
<gene>
    <name evidence="1" type="ORF">RS86_01097</name>
</gene>
<name>A0A0F0LPW9_9MICO</name>
<sequence length="164" mass="17640">MAQEKVRALVVEKQPQVTQAMGTKVSEFRHQLSAVIDDGADQVAELFSKASDPDQLARQVRRTYNSRRVAPSLGGYKGPIELLTQPLHDLLQAHGYSPDLIKSGAAAASYSSFGFTASDFPLPSLGVREAYADAIEPYGHALLDLADAEHAEASSQVAGIWDNS</sequence>